<dbReference type="AlphaFoldDB" id="A0A2N7WII2"/>
<proteinExistence type="inferred from homology"/>
<keyword evidence="3" id="KW-0479">Metal-binding</keyword>
<comment type="cofactor">
    <cofactor evidence="1">
        <name>Mg(2+)</name>
        <dbReference type="ChEBI" id="CHEBI:18420"/>
    </cofactor>
</comment>
<comment type="similarity">
    <text evidence="2">Belongs to the FAH family.</text>
</comment>
<dbReference type="EMBL" id="PNXY01000013">
    <property type="protein sequence ID" value="PMS29227.1"/>
    <property type="molecule type" value="Genomic_DNA"/>
</dbReference>
<dbReference type="OrthoDB" id="9805307at2"/>
<dbReference type="Proteomes" id="UP000235659">
    <property type="component" value="Unassembled WGS sequence"/>
</dbReference>
<keyword evidence="7" id="KW-1185">Reference proteome</keyword>
<evidence type="ECO:0000256" key="3">
    <source>
        <dbReference type="ARBA" id="ARBA00022723"/>
    </source>
</evidence>
<evidence type="ECO:0000259" key="4">
    <source>
        <dbReference type="Pfam" id="PF01557"/>
    </source>
</evidence>
<gene>
    <name evidence="6" type="ORF">C0Z16_18795</name>
    <name evidence="5" type="ORF">LMG27174_07092</name>
</gene>
<dbReference type="Pfam" id="PF01557">
    <property type="entry name" value="FAA_hydrolase"/>
    <property type="match status" value="1"/>
</dbReference>
<evidence type="ECO:0000313" key="5">
    <source>
        <dbReference type="EMBL" id="CAB3743998.1"/>
    </source>
</evidence>
<evidence type="ECO:0000313" key="6">
    <source>
        <dbReference type="EMBL" id="PMS29227.1"/>
    </source>
</evidence>
<dbReference type="InterPro" id="IPR036663">
    <property type="entry name" value="Fumarylacetoacetase_C_sf"/>
</dbReference>
<organism evidence="5 8">
    <name type="scientific">Paraburkholderia rhynchosiae</name>
    <dbReference type="NCBI Taxonomy" id="487049"/>
    <lineage>
        <taxon>Bacteria</taxon>
        <taxon>Pseudomonadati</taxon>
        <taxon>Pseudomonadota</taxon>
        <taxon>Betaproteobacteria</taxon>
        <taxon>Burkholderiales</taxon>
        <taxon>Burkholderiaceae</taxon>
        <taxon>Paraburkholderia</taxon>
    </lineage>
</organism>
<feature type="domain" description="Fumarylacetoacetase-like C-terminal" evidence="4">
    <location>
        <begin position="126"/>
        <end position="338"/>
    </location>
</feature>
<reference evidence="6 7" key="1">
    <citation type="submission" date="2018-01" db="EMBL/GenBank/DDBJ databases">
        <title>Whole genome analyses suggest that Burkholderia sensu lato contains two further novel genera in the rhizoxinica-symbiotica group Mycetohabitans gen. nov., and Trinickia gen. nov.: implications for the evolution of diazotrophy and nodulation in the Burkholderiaceae.</title>
        <authorList>
            <person name="Estrada-de los Santos P."/>
            <person name="Palmer M."/>
            <person name="Chavez-Ramirez B."/>
            <person name="Beukes C."/>
            <person name="Steenkamp E.T."/>
            <person name="Hirsch A.M."/>
            <person name="Manyaka P."/>
            <person name="Maluk M."/>
            <person name="Lafos M."/>
            <person name="Crook M."/>
            <person name="Gross E."/>
            <person name="Simon M.F."/>
            <person name="Bueno dos Reis Junior F."/>
            <person name="Poole P.S."/>
            <person name="Venter S.N."/>
            <person name="James E.K."/>
        </authorList>
    </citation>
    <scope>NUCLEOTIDE SEQUENCE [LARGE SCALE GENOMIC DNA]</scope>
    <source>
        <strain evidence="6 7">WSM 3937</strain>
    </source>
</reference>
<name>A0A2N7WII2_9BURK</name>
<keyword evidence="6" id="KW-0413">Isomerase</keyword>
<sequence length="344" mass="37081">MSLDSQEIPALVTTRTTTVMLPVLINVSFAHCTPFPALSTETHALALAYWAPLGLRGTGCIETFLREWDANAALLKQISHDAATFDAIVEDGMPLSSFRMHAPVAPRQVYCTIGNYRRQLLEAALDAGDGPDGPGASARRAVLLDSIEPRRSDGAPYICLKGAVCVSGPNDRLSISRDLTTLDWEVEIGVVIGRSVAHVSAEDALHCIAGYCVVNDITLRERVFRQDVPAVGTDWLQSKSRPGWLPAGPWMVPAWNVADASQLRLWLRLNGSAMQDGVANDMIFSIGEQIAYLSSVTRLEPGDLICTGTPAGLGSHYGRYLRPGDLVEAGVEGLGSQRVLCVDE</sequence>
<dbReference type="Gene3D" id="3.90.850.10">
    <property type="entry name" value="Fumarylacetoacetase-like, C-terminal domain"/>
    <property type="match status" value="1"/>
</dbReference>
<protein>
    <submittedName>
        <fullName evidence="6">5-carboxymethyl-2-hydroxymuconate isomerase</fullName>
    </submittedName>
</protein>
<evidence type="ECO:0000313" key="7">
    <source>
        <dbReference type="Proteomes" id="UP000235659"/>
    </source>
</evidence>
<dbReference type="Proteomes" id="UP000494205">
    <property type="component" value="Unassembled WGS sequence"/>
</dbReference>
<dbReference type="GO" id="GO:0044281">
    <property type="term" value="P:small molecule metabolic process"/>
    <property type="evidence" value="ECO:0007669"/>
    <property type="project" value="UniProtKB-ARBA"/>
</dbReference>
<dbReference type="PANTHER" id="PTHR42796:SF4">
    <property type="entry name" value="FUMARYLACETOACETATE HYDROLASE DOMAIN-CONTAINING PROTEIN 2A"/>
    <property type="match status" value="1"/>
</dbReference>
<dbReference type="PANTHER" id="PTHR42796">
    <property type="entry name" value="FUMARYLACETOACETATE HYDROLASE DOMAIN-CONTAINING PROTEIN 2A-RELATED"/>
    <property type="match status" value="1"/>
</dbReference>
<dbReference type="InterPro" id="IPR051121">
    <property type="entry name" value="FAH"/>
</dbReference>
<dbReference type="GO" id="GO:0016853">
    <property type="term" value="F:isomerase activity"/>
    <property type="evidence" value="ECO:0007669"/>
    <property type="project" value="UniProtKB-KW"/>
</dbReference>
<dbReference type="EMBL" id="CADIJZ010000064">
    <property type="protein sequence ID" value="CAB3743998.1"/>
    <property type="molecule type" value="Genomic_DNA"/>
</dbReference>
<reference evidence="5 8" key="2">
    <citation type="submission" date="2020-04" db="EMBL/GenBank/DDBJ databases">
        <authorList>
            <person name="De Canck E."/>
        </authorList>
    </citation>
    <scope>NUCLEOTIDE SEQUENCE [LARGE SCALE GENOMIC DNA]</scope>
    <source>
        <strain evidence="5 8">LMG 27174</strain>
    </source>
</reference>
<accession>A0A2N7WII2</accession>
<dbReference type="InterPro" id="IPR011234">
    <property type="entry name" value="Fumarylacetoacetase-like_C"/>
</dbReference>
<evidence type="ECO:0000256" key="2">
    <source>
        <dbReference type="ARBA" id="ARBA00010211"/>
    </source>
</evidence>
<evidence type="ECO:0000256" key="1">
    <source>
        <dbReference type="ARBA" id="ARBA00001946"/>
    </source>
</evidence>
<evidence type="ECO:0000313" key="8">
    <source>
        <dbReference type="Proteomes" id="UP000494205"/>
    </source>
</evidence>
<dbReference type="GO" id="GO:0046872">
    <property type="term" value="F:metal ion binding"/>
    <property type="evidence" value="ECO:0007669"/>
    <property type="project" value="UniProtKB-KW"/>
</dbReference>
<dbReference type="SUPFAM" id="SSF56529">
    <property type="entry name" value="FAH"/>
    <property type="match status" value="1"/>
</dbReference>